<keyword evidence="6 10" id="KW-0812">Transmembrane</keyword>
<keyword evidence="9" id="KW-0627">Porphyrin biosynthesis</keyword>
<dbReference type="KEGG" id="fpp:FPB0191_00742"/>
<evidence type="ECO:0000256" key="8">
    <source>
        <dbReference type="ARBA" id="ARBA00023136"/>
    </source>
</evidence>
<dbReference type="Pfam" id="PF07219">
    <property type="entry name" value="HemY_N"/>
    <property type="match status" value="1"/>
</dbReference>
<evidence type="ECO:0000256" key="9">
    <source>
        <dbReference type="ARBA" id="ARBA00023244"/>
    </source>
</evidence>
<comment type="subcellular location">
    <subcellularLocation>
        <location evidence="2">Cell inner membrane</location>
        <topology evidence="2">Multi-pass membrane protein</topology>
    </subcellularLocation>
</comment>
<feature type="transmembrane region" description="Helical" evidence="10">
    <location>
        <begin position="6"/>
        <end position="29"/>
    </location>
</feature>
<gene>
    <name evidence="12" type="ORF">FPB0191_00742</name>
</gene>
<dbReference type="AlphaFoldDB" id="A0A0A7S5N0"/>
<evidence type="ECO:0000313" key="12">
    <source>
        <dbReference type="EMBL" id="AJA44571.1"/>
    </source>
</evidence>
<dbReference type="GO" id="GO:0005886">
    <property type="term" value="C:plasma membrane"/>
    <property type="evidence" value="ECO:0007669"/>
    <property type="project" value="UniProtKB-SubCell"/>
</dbReference>
<organism evidence="12 13">
    <name type="scientific">Frischella perrara</name>
    <dbReference type="NCBI Taxonomy" id="1267021"/>
    <lineage>
        <taxon>Bacteria</taxon>
        <taxon>Pseudomonadati</taxon>
        <taxon>Pseudomonadota</taxon>
        <taxon>Gammaproteobacteria</taxon>
        <taxon>Orbales</taxon>
        <taxon>Orbaceae</taxon>
        <taxon>Frischella</taxon>
    </lineage>
</organism>
<evidence type="ECO:0000313" key="13">
    <source>
        <dbReference type="Proteomes" id="UP000030901"/>
    </source>
</evidence>
<keyword evidence="7 10" id="KW-1133">Transmembrane helix</keyword>
<dbReference type="OrthoDB" id="7067577at2"/>
<dbReference type="EMBL" id="CP009056">
    <property type="protein sequence ID" value="AJA44571.1"/>
    <property type="molecule type" value="Genomic_DNA"/>
</dbReference>
<feature type="transmembrane region" description="Helical" evidence="10">
    <location>
        <begin position="41"/>
        <end position="62"/>
    </location>
</feature>
<accession>A0A0A7S5N0</accession>
<evidence type="ECO:0000256" key="4">
    <source>
        <dbReference type="ARBA" id="ARBA00022475"/>
    </source>
</evidence>
<dbReference type="InterPro" id="IPR011990">
    <property type="entry name" value="TPR-like_helical_dom_sf"/>
</dbReference>
<evidence type="ECO:0000256" key="3">
    <source>
        <dbReference type="ARBA" id="ARBA00004744"/>
    </source>
</evidence>
<evidence type="ECO:0000256" key="6">
    <source>
        <dbReference type="ARBA" id="ARBA00022692"/>
    </source>
</evidence>
<evidence type="ECO:0000256" key="2">
    <source>
        <dbReference type="ARBA" id="ARBA00004429"/>
    </source>
</evidence>
<dbReference type="Gene3D" id="1.25.40.10">
    <property type="entry name" value="Tetratricopeptide repeat domain"/>
    <property type="match status" value="1"/>
</dbReference>
<keyword evidence="4" id="KW-1003">Cell membrane</keyword>
<feature type="domain" description="HemY N-terminal" evidence="11">
    <location>
        <begin position="26"/>
        <end position="127"/>
    </location>
</feature>
<proteinExistence type="predicted"/>
<comment type="function">
    <text evidence="1">Involved in a late step of protoheme IX synthesis.</text>
</comment>
<dbReference type="RefSeq" id="WP_039104112.1">
    <property type="nucleotide sequence ID" value="NZ_CP009056.1"/>
</dbReference>
<comment type="pathway">
    <text evidence="3">Porphyrin-containing compound metabolism; protoheme biosynthesis.</text>
</comment>
<dbReference type="SUPFAM" id="SSF48452">
    <property type="entry name" value="TPR-like"/>
    <property type="match status" value="1"/>
</dbReference>
<reference evidence="12 13" key="1">
    <citation type="journal article" date="2014" name="Appl. Environ. Microbiol.">
        <title>Gut symbionts from distinct hosts exhibit genotoxic activity via divergent colibactin biosynthetic pathways.</title>
        <authorList>
            <person name="Engel P."/>
            <person name="Vizcaino M.I."/>
            <person name="Crawford J.M."/>
        </authorList>
    </citation>
    <scope>NUCLEOTIDE SEQUENCE [LARGE SCALE GENOMIC DNA]</scope>
    <source>
        <strain evidence="12 13">PEB0191</strain>
    </source>
</reference>
<dbReference type="STRING" id="1267021.FPB0191_00742"/>
<dbReference type="InterPro" id="IPR010817">
    <property type="entry name" value="HemY_N"/>
</dbReference>
<dbReference type="InterPro" id="IPR005254">
    <property type="entry name" value="Heme_biosyn_assoc_TPR_pro"/>
</dbReference>
<dbReference type="UniPathway" id="UPA00252"/>
<dbReference type="NCBIfam" id="TIGR00540">
    <property type="entry name" value="TPR_hemY_coli"/>
    <property type="match status" value="1"/>
</dbReference>
<dbReference type="Proteomes" id="UP000030901">
    <property type="component" value="Chromosome"/>
</dbReference>
<evidence type="ECO:0000259" key="11">
    <source>
        <dbReference type="Pfam" id="PF07219"/>
    </source>
</evidence>
<keyword evidence="5" id="KW-0997">Cell inner membrane</keyword>
<evidence type="ECO:0000256" key="7">
    <source>
        <dbReference type="ARBA" id="ARBA00022989"/>
    </source>
</evidence>
<evidence type="ECO:0000256" key="1">
    <source>
        <dbReference type="ARBA" id="ARBA00002962"/>
    </source>
</evidence>
<name>A0A0A7S5N0_FRIPE</name>
<dbReference type="GO" id="GO:0042168">
    <property type="term" value="P:heme metabolic process"/>
    <property type="evidence" value="ECO:0007669"/>
    <property type="project" value="InterPro"/>
</dbReference>
<sequence length="279" mass="32192">MLRILIIIMVLMIGIIVGPMLSGHQGMVLIQMQGYRITMSVTTFVIVEIVLFSIVYFIYIVLKAIFNSHSILSEWLDYGSSKKATKRFEAAQLSLLEGDTNKAIKLLDKSARFKNNRTLSHLQAAQIEIDHNHLEQASSHIQQINQPCPSEYQFAFSLIQLKLQLKLQQYESAYENVEKLLDKQPRNPEVLRLAYQFFTETRNFQEIIELLPAMFKTEIYPADQLTQIEHQVYAARINQLAGSVTPGELLAWWNEQPKTIRRNNDLKGQVEVYLGHQIK</sequence>
<evidence type="ECO:0000256" key="5">
    <source>
        <dbReference type="ARBA" id="ARBA00022519"/>
    </source>
</evidence>
<dbReference type="GO" id="GO:0006779">
    <property type="term" value="P:porphyrin-containing compound biosynthetic process"/>
    <property type="evidence" value="ECO:0007669"/>
    <property type="project" value="UniProtKB-KW"/>
</dbReference>
<keyword evidence="8 10" id="KW-0472">Membrane</keyword>
<evidence type="ECO:0000256" key="10">
    <source>
        <dbReference type="SAM" id="Phobius"/>
    </source>
</evidence>
<protein>
    <submittedName>
        <fullName evidence="12">Heme biosynthesis-associated TPR protein</fullName>
    </submittedName>
</protein>
<keyword evidence="13" id="KW-1185">Reference proteome</keyword>
<dbReference type="HOGENOM" id="CLU_037501_1_0_6"/>